<evidence type="ECO:0000256" key="1">
    <source>
        <dbReference type="SAM" id="MobiDB-lite"/>
    </source>
</evidence>
<name>A0AAD1X9X7_EUPCR</name>
<protein>
    <submittedName>
        <fullName evidence="2">Uncharacterized protein</fullName>
    </submittedName>
</protein>
<dbReference type="EMBL" id="CAMPGE010005291">
    <property type="protein sequence ID" value="CAI2364142.1"/>
    <property type="molecule type" value="Genomic_DNA"/>
</dbReference>
<feature type="compositionally biased region" description="Polar residues" evidence="1">
    <location>
        <begin position="85"/>
        <end position="97"/>
    </location>
</feature>
<feature type="region of interest" description="Disordered" evidence="1">
    <location>
        <begin position="78"/>
        <end position="109"/>
    </location>
</feature>
<evidence type="ECO:0000313" key="3">
    <source>
        <dbReference type="Proteomes" id="UP001295684"/>
    </source>
</evidence>
<organism evidence="2 3">
    <name type="scientific">Euplotes crassus</name>
    <dbReference type="NCBI Taxonomy" id="5936"/>
    <lineage>
        <taxon>Eukaryota</taxon>
        <taxon>Sar</taxon>
        <taxon>Alveolata</taxon>
        <taxon>Ciliophora</taxon>
        <taxon>Intramacronucleata</taxon>
        <taxon>Spirotrichea</taxon>
        <taxon>Hypotrichia</taxon>
        <taxon>Euplotida</taxon>
        <taxon>Euplotidae</taxon>
        <taxon>Moneuplotes</taxon>
    </lineage>
</organism>
<dbReference type="AlphaFoldDB" id="A0AAD1X9X7"/>
<proteinExistence type="predicted"/>
<dbReference type="Proteomes" id="UP001295684">
    <property type="component" value="Unassembled WGS sequence"/>
</dbReference>
<sequence length="350" mass="40795">MKDTKSSNNIPPYQTKIIKTNRINNLNCNEKTGDYQLVYQGQKHNTGLQKVGSYTKYELPMVRRLVPNSRSRQYEAYVDGKGLTRRNQSQQADGYTKQNEEGDTLQPRDWSMLEKYRQRTTSEAPKGCFRGLVTLNKSFKTIENNTRILNQRSGRNRTLTACVSKINNHVKNKTHKEIPRKSIDFNSLSKVGKKIRRSKDIKKYVSMNAYKNNARLRKFVQMNKMNINHQKILSNASINKALKNNEVILKSQYPEYYKKQRRHCNNSSLNSINNVVSHRPLACATKSQEKRPTKHYCNFMVDNSTIMIQKKNIHNIYSKPIQGKSVHQKQNSCNPKRVNILQIKREVLEL</sequence>
<evidence type="ECO:0000313" key="2">
    <source>
        <dbReference type="EMBL" id="CAI2364142.1"/>
    </source>
</evidence>
<accession>A0AAD1X9X7</accession>
<comment type="caution">
    <text evidence="2">The sequence shown here is derived from an EMBL/GenBank/DDBJ whole genome shotgun (WGS) entry which is preliminary data.</text>
</comment>
<keyword evidence="3" id="KW-1185">Reference proteome</keyword>
<gene>
    <name evidence="2" type="ORF">ECRASSUSDP1_LOCUS5484</name>
</gene>
<reference evidence="2" key="1">
    <citation type="submission" date="2023-07" db="EMBL/GenBank/DDBJ databases">
        <authorList>
            <consortium name="AG Swart"/>
            <person name="Singh M."/>
            <person name="Singh A."/>
            <person name="Seah K."/>
            <person name="Emmerich C."/>
        </authorList>
    </citation>
    <scope>NUCLEOTIDE SEQUENCE</scope>
    <source>
        <strain evidence="2">DP1</strain>
    </source>
</reference>